<comment type="similarity">
    <text evidence="1">Belongs to the short-chain dehydrogenases/reductases (SDR) family.</text>
</comment>
<dbReference type="PROSITE" id="PS00061">
    <property type="entry name" value="ADH_SHORT"/>
    <property type="match status" value="1"/>
</dbReference>
<dbReference type="InterPro" id="IPR036291">
    <property type="entry name" value="NAD(P)-bd_dom_sf"/>
</dbReference>
<dbReference type="PRINTS" id="PR00080">
    <property type="entry name" value="SDRFAMILY"/>
</dbReference>
<accession>U3A1N1</accession>
<dbReference type="GO" id="GO:0016616">
    <property type="term" value="F:oxidoreductase activity, acting on the CH-OH group of donors, NAD or NADP as acceptor"/>
    <property type="evidence" value="ECO:0007669"/>
    <property type="project" value="TreeGrafter"/>
</dbReference>
<dbReference type="AlphaFoldDB" id="U3A1N1"/>
<dbReference type="Proteomes" id="UP000016986">
    <property type="component" value="Unassembled WGS sequence"/>
</dbReference>
<reference evidence="3 4" key="1">
    <citation type="submission" date="2013-09" db="EMBL/GenBank/DDBJ databases">
        <title>Whole genome sequencing of Halarchaeum acidiphilum strain MH1-52-1.</title>
        <authorList>
            <person name="Shimane Y."/>
            <person name="Minegishi H."/>
            <person name="Nishi S."/>
            <person name="Echigo A."/>
            <person name="Shuto A."/>
            <person name="Konishi M."/>
            <person name="Ito T."/>
            <person name="Ohkuma M."/>
            <person name="Ohta Y."/>
            <person name="Nagano Y."/>
            <person name="Tsubouchi T."/>
            <person name="Mori K."/>
            <person name="Usui K."/>
            <person name="Kamekura M."/>
            <person name="Usami R."/>
            <person name="Takaki Y."/>
            <person name="Hatada Y."/>
        </authorList>
    </citation>
    <scope>NUCLEOTIDE SEQUENCE [LARGE SCALE GENOMIC DNA]</scope>
    <source>
        <strain evidence="3 4">JCM 16109</strain>
    </source>
</reference>
<dbReference type="PANTHER" id="PTHR42760">
    <property type="entry name" value="SHORT-CHAIN DEHYDROGENASES/REDUCTASES FAMILY MEMBER"/>
    <property type="match status" value="1"/>
</dbReference>
<dbReference type="SUPFAM" id="SSF51735">
    <property type="entry name" value="NAD(P)-binding Rossmann-fold domains"/>
    <property type="match status" value="1"/>
</dbReference>
<evidence type="ECO:0000313" key="4">
    <source>
        <dbReference type="Proteomes" id="UP000016986"/>
    </source>
</evidence>
<evidence type="ECO:0000256" key="1">
    <source>
        <dbReference type="ARBA" id="ARBA00006484"/>
    </source>
</evidence>
<dbReference type="Gene3D" id="3.40.50.720">
    <property type="entry name" value="NAD(P)-binding Rossmann-like Domain"/>
    <property type="match status" value="1"/>
</dbReference>
<comment type="caution">
    <text evidence="3">The sequence shown here is derived from an EMBL/GenBank/DDBJ whole genome shotgun (WGS) entry which is preliminary data.</text>
</comment>
<sequence>MFLADGADVVVCSRTLADVEAVADEFADLPGDVEAVEADVTDRDDVAALAEATEEAFGTVDVLVNNAGGGAGLMPLDEVTPETWAHVIDVNLTGVYNVTHAFADACRAGRRAPVVNVASMAGEYGVEGMGPYSAAKGGVISLTRTLARDWADADVRVNAVSPGFIATEKLRENFGYEAEIERGNADRQWGTPAEVADLVRFLASDAASFVDGQSVRITGTPNTYETPDL</sequence>
<keyword evidence="4" id="KW-1185">Reference proteome</keyword>
<dbReference type="Pfam" id="PF13561">
    <property type="entry name" value="adh_short_C2"/>
    <property type="match status" value="1"/>
</dbReference>
<dbReference type="GO" id="GO:0048038">
    <property type="term" value="F:quinone binding"/>
    <property type="evidence" value="ECO:0007669"/>
    <property type="project" value="TreeGrafter"/>
</dbReference>
<dbReference type="InterPro" id="IPR020904">
    <property type="entry name" value="Sc_DH/Rdtase_CS"/>
</dbReference>
<evidence type="ECO:0000256" key="2">
    <source>
        <dbReference type="ARBA" id="ARBA00023002"/>
    </source>
</evidence>
<organism evidence="3 4">
    <name type="scientific">Halarchaeum acidiphilum MH1-52-1</name>
    <dbReference type="NCBI Taxonomy" id="1261545"/>
    <lineage>
        <taxon>Archaea</taxon>
        <taxon>Methanobacteriati</taxon>
        <taxon>Methanobacteriota</taxon>
        <taxon>Stenosarchaea group</taxon>
        <taxon>Halobacteria</taxon>
        <taxon>Halobacteriales</taxon>
        <taxon>Halobacteriaceae</taxon>
    </lineage>
</organism>
<dbReference type="PANTHER" id="PTHR42760:SF133">
    <property type="entry name" value="3-OXOACYL-[ACYL-CARRIER-PROTEIN] REDUCTASE"/>
    <property type="match status" value="1"/>
</dbReference>
<protein>
    <submittedName>
        <fullName evidence="3">3-oxoacyl-[acyl-carrier protein] reductase</fullName>
    </submittedName>
</protein>
<gene>
    <name evidence="3" type="ORF">MBEHAL_0319</name>
</gene>
<dbReference type="GO" id="GO:0006633">
    <property type="term" value="P:fatty acid biosynthetic process"/>
    <property type="evidence" value="ECO:0007669"/>
    <property type="project" value="TreeGrafter"/>
</dbReference>
<dbReference type="EMBL" id="BATA01000004">
    <property type="protein sequence ID" value="GAD51559.1"/>
    <property type="molecule type" value="Genomic_DNA"/>
</dbReference>
<dbReference type="CDD" id="cd05233">
    <property type="entry name" value="SDR_c"/>
    <property type="match status" value="1"/>
</dbReference>
<name>U3A1N1_9EURY</name>
<evidence type="ECO:0000313" key="3">
    <source>
        <dbReference type="EMBL" id="GAD51559.1"/>
    </source>
</evidence>
<dbReference type="eggNOG" id="arCOG01259">
    <property type="taxonomic scope" value="Archaea"/>
</dbReference>
<keyword evidence="2" id="KW-0560">Oxidoreductase</keyword>
<dbReference type="PRINTS" id="PR00081">
    <property type="entry name" value="GDHRDH"/>
</dbReference>
<dbReference type="InterPro" id="IPR002347">
    <property type="entry name" value="SDR_fam"/>
</dbReference>
<dbReference type="FunFam" id="3.40.50.720:FF:000084">
    <property type="entry name" value="Short-chain dehydrogenase reductase"/>
    <property type="match status" value="1"/>
</dbReference>
<proteinExistence type="inferred from homology"/>